<dbReference type="SUPFAM" id="SSF56672">
    <property type="entry name" value="DNA/RNA polymerases"/>
    <property type="match status" value="1"/>
</dbReference>
<feature type="domain" description="Reverse transcriptase" evidence="1">
    <location>
        <begin position="1"/>
        <end position="237"/>
    </location>
</feature>
<reference evidence="2 3" key="1">
    <citation type="journal article" date="2018" name="PLoS Genet.">
        <title>Population sequencing reveals clonal diversity and ancestral inbreeding in the grapevine cultivar Chardonnay.</title>
        <authorList>
            <person name="Roach M.J."/>
            <person name="Johnson D.L."/>
            <person name="Bohlmann J."/>
            <person name="van Vuuren H.J."/>
            <person name="Jones S.J."/>
            <person name="Pretorius I.S."/>
            <person name="Schmidt S.A."/>
            <person name="Borneman A.R."/>
        </authorList>
    </citation>
    <scope>NUCLEOTIDE SEQUENCE [LARGE SCALE GENOMIC DNA]</scope>
    <source>
        <strain evidence="3">cv. Chardonnay</strain>
        <tissue evidence="2">Leaf</tissue>
    </source>
</reference>
<dbReference type="PROSITE" id="PS50878">
    <property type="entry name" value="RT_POL"/>
    <property type="match status" value="1"/>
</dbReference>
<evidence type="ECO:0000259" key="1">
    <source>
        <dbReference type="PROSITE" id="PS50878"/>
    </source>
</evidence>
<evidence type="ECO:0000313" key="2">
    <source>
        <dbReference type="EMBL" id="RVW17325.1"/>
    </source>
</evidence>
<evidence type="ECO:0000313" key="3">
    <source>
        <dbReference type="Proteomes" id="UP000288805"/>
    </source>
</evidence>
<sequence length="694" mass="78163">MAKVLANRLKLVLDKVVSVDQNAFVRGRQIINASLIANEVVDYWQKRKEKGLVCKLDIEKAYDSISWSFLMKVLSKMGFGSRWMDWMWWCFSTAKFSVLINGAPAGFFPSSKGLRQGDPISPYLFILGMEVLSALIRRAVQGNYISGCRLRGRGGEEIMVSHLLFADDTIIFCEASKDQLTHLGWILAWFEAASGLRINLAKSELIPVGEIDNVEEMAVELGCRIGSFPVKYLGLPLGARHKALPMWDGMEERLRRRLACWKRQYLSKGGRITLIKSTLASIPIYQMSIFRMPKSVVKRLEKLQRDFLWGGGLIGQVDLAFCCREGCLVEEGHWGEVWVGGWGWKSKEARGPFGVGVWKEILKEMGWCWNNMKFKVGRGNKVRFWTDHWCGNEALSQVFPQIFALATCRNAVVDEVWDPRLGQGGWNLRDIRVTPEEDSVLWKGGGSDSFRIRGAYNLVAAPNTLAFSRKKYLGGYGPSKVAFFAWEATWEKILTLDRLQWLGAFGKSPLPIRGPVGVSREGQRGIGFVGRVLLWGRGVLFTSRLLGVDSGPLRLMRNPSTPQRFWLPLLHDSHDLTSHIMVIAVEVNWGNCNSKHMTTLDMKEKCNLRSLPSCQPVAGSIGSSTLYQGQLKLLSWQERPLLNVNQTNLLLNKLQELSMARLRPDFIEANLPPQALSSVRLALATNLGRAILEE</sequence>
<keyword evidence="2" id="KW-0695">RNA-directed DNA polymerase</keyword>
<dbReference type="PANTHER" id="PTHR33116:SF78">
    <property type="entry name" value="OS12G0587133 PROTEIN"/>
    <property type="match status" value="1"/>
</dbReference>
<dbReference type="PANTHER" id="PTHR33116">
    <property type="entry name" value="REVERSE TRANSCRIPTASE ZINC-BINDING DOMAIN-CONTAINING PROTEIN-RELATED-RELATED"/>
    <property type="match status" value="1"/>
</dbReference>
<dbReference type="GO" id="GO:0003964">
    <property type="term" value="F:RNA-directed DNA polymerase activity"/>
    <property type="evidence" value="ECO:0007669"/>
    <property type="project" value="UniProtKB-KW"/>
</dbReference>
<dbReference type="AlphaFoldDB" id="A0A438C272"/>
<dbReference type="InterPro" id="IPR000477">
    <property type="entry name" value="RT_dom"/>
</dbReference>
<dbReference type="EMBL" id="QGNW01002579">
    <property type="protein sequence ID" value="RVW17325.1"/>
    <property type="molecule type" value="Genomic_DNA"/>
</dbReference>
<organism evidence="2 3">
    <name type="scientific">Vitis vinifera</name>
    <name type="common">Grape</name>
    <dbReference type="NCBI Taxonomy" id="29760"/>
    <lineage>
        <taxon>Eukaryota</taxon>
        <taxon>Viridiplantae</taxon>
        <taxon>Streptophyta</taxon>
        <taxon>Embryophyta</taxon>
        <taxon>Tracheophyta</taxon>
        <taxon>Spermatophyta</taxon>
        <taxon>Magnoliopsida</taxon>
        <taxon>eudicotyledons</taxon>
        <taxon>Gunneridae</taxon>
        <taxon>Pentapetalae</taxon>
        <taxon>rosids</taxon>
        <taxon>Vitales</taxon>
        <taxon>Vitaceae</taxon>
        <taxon>Viteae</taxon>
        <taxon>Vitis</taxon>
    </lineage>
</organism>
<dbReference type="Proteomes" id="UP000288805">
    <property type="component" value="Unassembled WGS sequence"/>
</dbReference>
<keyword evidence="2" id="KW-0808">Transferase</keyword>
<accession>A0A438C272</accession>
<protein>
    <submittedName>
        <fullName evidence="2">LINE-1 reverse transcriptase-like</fullName>
    </submittedName>
</protein>
<gene>
    <name evidence="2" type="primary">LIN1_256</name>
    <name evidence="2" type="ORF">CK203_069210</name>
</gene>
<comment type="caution">
    <text evidence="2">The sequence shown here is derived from an EMBL/GenBank/DDBJ whole genome shotgun (WGS) entry which is preliminary data.</text>
</comment>
<proteinExistence type="predicted"/>
<keyword evidence="2" id="KW-0548">Nucleotidyltransferase</keyword>
<dbReference type="CDD" id="cd01650">
    <property type="entry name" value="RT_nLTR_like"/>
    <property type="match status" value="1"/>
</dbReference>
<dbReference type="Pfam" id="PF00078">
    <property type="entry name" value="RVT_1"/>
    <property type="match status" value="1"/>
</dbReference>
<dbReference type="InterPro" id="IPR043502">
    <property type="entry name" value="DNA/RNA_pol_sf"/>
</dbReference>
<name>A0A438C272_VITVI</name>